<evidence type="ECO:0000313" key="2">
    <source>
        <dbReference type="EMBL" id="KXK59351.1"/>
    </source>
</evidence>
<dbReference type="AlphaFoldDB" id="A0A136PLU0"/>
<feature type="compositionally biased region" description="Basic residues" evidence="1">
    <location>
        <begin position="491"/>
        <end position="505"/>
    </location>
</feature>
<reference evidence="2 3" key="1">
    <citation type="submission" date="2016-01" db="EMBL/GenBank/DDBJ databases">
        <title>Whole genome sequence and analysis of Micromonospora rosaria DSM 803, which can produce antibacterial substance rosamicin.</title>
        <authorList>
            <person name="Yang H."/>
            <person name="He X."/>
            <person name="Zhu D."/>
        </authorList>
    </citation>
    <scope>NUCLEOTIDE SEQUENCE [LARGE SCALE GENOMIC DNA]</scope>
    <source>
        <strain evidence="2 3">DSM 803</strain>
    </source>
</reference>
<comment type="caution">
    <text evidence="2">The sequence shown here is derived from an EMBL/GenBank/DDBJ whole genome shotgun (WGS) entry which is preliminary data.</text>
</comment>
<evidence type="ECO:0000256" key="1">
    <source>
        <dbReference type="SAM" id="MobiDB-lite"/>
    </source>
</evidence>
<name>A0A136PLU0_9ACTN</name>
<dbReference type="Proteomes" id="UP000070620">
    <property type="component" value="Unassembled WGS sequence"/>
</dbReference>
<feature type="region of interest" description="Disordered" evidence="1">
    <location>
        <begin position="447"/>
        <end position="524"/>
    </location>
</feature>
<protein>
    <submittedName>
        <fullName evidence="2">Uncharacterized protein</fullName>
    </submittedName>
</protein>
<dbReference type="OrthoDB" id="4349880at2"/>
<dbReference type="RefSeq" id="WP_067371015.1">
    <property type="nucleotide sequence ID" value="NZ_LRQV01000118.1"/>
</dbReference>
<feature type="region of interest" description="Disordered" evidence="1">
    <location>
        <begin position="409"/>
        <end position="434"/>
    </location>
</feature>
<dbReference type="EMBL" id="LRQV01000118">
    <property type="protein sequence ID" value="KXK59351.1"/>
    <property type="molecule type" value="Genomic_DNA"/>
</dbReference>
<sequence length="801" mass="88002">MGRGHDGLDDYIQDPVIRHGLRGWPVGQVRAPAQPESMAGHVAELFSILLDAHRTGPQKLLVKVLPHGVDAGEAARHEQALAADAEFAARHLVKQPYPPLRLADGRHLLFLEFANGADRVCALDQLSHDDAVQAMEKVFEALLGWTRKFELSSTTAGRLVRREVTDAKAEHGVRKTAALFGPWKQRADWIRLDPAGPIVPNPLRLLTKRSPLSAMPIDQIVSNCHGDLHPPNILLPCSRRCVIDIARFSLVDIGTFRHDAPVTRDPTYLRLTQLRTHLASLPARQAEALIDLMIDPGAADDRQVLPSLAQVARAGHLAAGKAAGGRGLAKDWRAQYLLTLVGQALVCSTFTNAEPGGQRWYFRLAAQAAEAYRREFAPSVTPPSDGDVPVVFRGKKLPARSAREEAVLARLTEPHRSPDRRIQPPDQARPRRAGARVPAYELPAEFVLPHPAPAPPTPPTGVSTGDGNAARFPVNASAARNGSRTDTLNRRSSRARNRRTSRKAARPADKPLPNRRLARPATSVRRWNSRDLRRLGAALVGVLALCGGFAVWVGRPDETSPTPPVRQAPQEPYSTPSYARSRLLELATAVENLPEPPGEGPLTCVHSRVWSGQNPRASRIDLTTYRDEWLWWDDTRAGKRVVTNVREGRPITTTPFRYGPGDLTTEVPAAPSDNPVVLRRQLTALRNEQPPELQDAAGSLLTIVRILRYNQLTRRQHAALLRQVAELPGIGFRGAYHDRGGRPGLAFFIEDGESRQLTVTVGLEDGRLLSHEVSDDTGGQLSYELHLGTTRTTEQRDGTCH</sequence>
<feature type="compositionally biased region" description="Basic and acidic residues" evidence="1">
    <location>
        <begin position="409"/>
        <end position="423"/>
    </location>
</feature>
<keyword evidence="3" id="KW-1185">Reference proteome</keyword>
<organism evidence="2 3">
    <name type="scientific">Micromonospora rosaria</name>
    <dbReference type="NCBI Taxonomy" id="47874"/>
    <lineage>
        <taxon>Bacteria</taxon>
        <taxon>Bacillati</taxon>
        <taxon>Actinomycetota</taxon>
        <taxon>Actinomycetes</taxon>
        <taxon>Micromonosporales</taxon>
        <taxon>Micromonosporaceae</taxon>
        <taxon>Micromonospora</taxon>
    </lineage>
</organism>
<feature type="compositionally biased region" description="Pro residues" evidence="1">
    <location>
        <begin position="450"/>
        <end position="459"/>
    </location>
</feature>
<evidence type="ECO:0000313" key="3">
    <source>
        <dbReference type="Proteomes" id="UP000070620"/>
    </source>
</evidence>
<proteinExistence type="predicted"/>
<gene>
    <name evidence="2" type="ORF">AWW66_24725</name>
</gene>
<accession>A0A136PLU0</accession>